<accession>A0A8T1D5Y6</accession>
<protein>
    <submittedName>
        <fullName evidence="2">Uncharacterized protein</fullName>
    </submittedName>
</protein>
<evidence type="ECO:0000313" key="3">
    <source>
        <dbReference type="Proteomes" id="UP000774804"/>
    </source>
</evidence>
<dbReference type="EMBL" id="RCMG01001018">
    <property type="protein sequence ID" value="KAG2838927.1"/>
    <property type="molecule type" value="Genomic_DNA"/>
</dbReference>
<dbReference type="VEuPathDB" id="FungiDB:PC110_g16559"/>
<sequence length="103" mass="11530">MTINLYGWNCLVVDRYRLEKYALKAGDVFIYRGSVVYQVDEPASLYVHAFLEPKQSAQQPMVELTNTLGEVKSLLKVVLDQSVTCPMAGSVNMAYVESHGGRQ</sequence>
<evidence type="ECO:0000313" key="2">
    <source>
        <dbReference type="EMBL" id="KAG2932786.1"/>
    </source>
</evidence>
<proteinExistence type="predicted"/>
<gene>
    <name evidence="1" type="ORF">PC113_g19568</name>
    <name evidence="2" type="ORF">PC115_g5679</name>
</gene>
<organism evidence="2 3">
    <name type="scientific">Phytophthora cactorum</name>
    <dbReference type="NCBI Taxonomy" id="29920"/>
    <lineage>
        <taxon>Eukaryota</taxon>
        <taxon>Sar</taxon>
        <taxon>Stramenopiles</taxon>
        <taxon>Oomycota</taxon>
        <taxon>Peronosporomycetes</taxon>
        <taxon>Peronosporales</taxon>
        <taxon>Peronosporaceae</taxon>
        <taxon>Phytophthora</taxon>
    </lineage>
</organism>
<evidence type="ECO:0000313" key="1">
    <source>
        <dbReference type="EMBL" id="KAG2838927.1"/>
    </source>
</evidence>
<dbReference type="AlphaFoldDB" id="A0A8T1D5Y6"/>
<dbReference type="EMBL" id="RCMI01000119">
    <property type="protein sequence ID" value="KAG2932786.1"/>
    <property type="molecule type" value="Genomic_DNA"/>
</dbReference>
<dbReference type="Proteomes" id="UP000774804">
    <property type="component" value="Unassembled WGS sequence"/>
</dbReference>
<comment type="caution">
    <text evidence="2">The sequence shown here is derived from an EMBL/GenBank/DDBJ whole genome shotgun (WGS) entry which is preliminary data.</text>
</comment>
<reference evidence="2" key="1">
    <citation type="submission" date="2018-10" db="EMBL/GenBank/DDBJ databases">
        <title>Effector identification in a new, highly contiguous assembly of the strawberry crown rot pathogen Phytophthora cactorum.</title>
        <authorList>
            <person name="Armitage A.D."/>
            <person name="Nellist C.F."/>
            <person name="Bates H."/>
            <person name="Vickerstaff R.J."/>
            <person name="Harrison R.J."/>
        </authorList>
    </citation>
    <scope>NUCLEOTIDE SEQUENCE</scope>
    <source>
        <strain evidence="1">15-7</strain>
        <strain evidence="2">4032</strain>
    </source>
</reference>
<name>A0A8T1D5Y6_9STRA</name>
<dbReference type="Proteomes" id="UP000735874">
    <property type="component" value="Unassembled WGS sequence"/>
</dbReference>